<feature type="compositionally biased region" description="Basic residues" evidence="1">
    <location>
        <begin position="79"/>
        <end position="88"/>
    </location>
</feature>
<feature type="compositionally biased region" description="Basic residues" evidence="1">
    <location>
        <begin position="97"/>
        <end position="126"/>
    </location>
</feature>
<keyword evidence="3" id="KW-1185">Reference proteome</keyword>
<feature type="compositionally biased region" description="Gly residues" evidence="1">
    <location>
        <begin position="7"/>
        <end position="17"/>
    </location>
</feature>
<reference evidence="2 3" key="1">
    <citation type="submission" date="2019-05" db="EMBL/GenBank/DDBJ databases">
        <title>A Chromosome-scale Meerkat (S. suricatta) Genome Assembly.</title>
        <authorList>
            <person name="Dudchenko O."/>
            <person name="Lieberman Aiden E."/>
            <person name="Tung J."/>
            <person name="Barreiro L.B."/>
            <person name="Clutton-Brock T.H."/>
        </authorList>
    </citation>
    <scope>NUCLEOTIDE SEQUENCE [LARGE SCALE GENOMIC DNA]</scope>
</reference>
<sequence>SSAPAARGGGRAPGGRWGPRSRRKHPGRRRAPAAGACKAAGTARARTLRSPPRRPPSSLPGSRLQPLARRWDPGCSSRTGHRGRRRTPPARAGARSCSRRKPERARCRRSPPRRRRSVSGLGKRKPSAPNCGWQDPVPHQGLKGPSCRTHPDFADLAFVDGDVDAEGRHGDAPHKGHGRAAPVLILGGDGEGGQALGADPWAASGCQHIVAGALEVEVPAIEGVVVRVAPQPARGLVVGHAHALAVFHLACLLWPTRHTMARVWRQGERTSWGCPGSALEGLPQARTDTRGLPSETQPLQFAVSEARPWGSPVLEIQALWQTVSKTSSRLPHPRLCSLLSETHTPST</sequence>
<protein>
    <submittedName>
        <fullName evidence="2">Uncharacterized protein</fullName>
    </submittedName>
</protein>
<dbReference type="Ensembl" id="ENSSSUT00005031955.1">
    <property type="protein sequence ID" value="ENSSSUP00005027977.1"/>
    <property type="gene ID" value="ENSSSUG00005018106.1"/>
</dbReference>
<dbReference type="Proteomes" id="UP000472268">
    <property type="component" value="Chromosome 16"/>
</dbReference>
<dbReference type="AlphaFoldDB" id="A0A673V358"/>
<feature type="compositionally biased region" description="Low complexity" evidence="1">
    <location>
        <begin position="32"/>
        <end position="50"/>
    </location>
</feature>
<name>A0A673V358_SURSU</name>
<feature type="region of interest" description="Disordered" evidence="1">
    <location>
        <begin position="1"/>
        <end position="137"/>
    </location>
</feature>
<proteinExistence type="predicted"/>
<evidence type="ECO:0000313" key="2">
    <source>
        <dbReference type="Ensembl" id="ENSSSUP00005027977.1"/>
    </source>
</evidence>
<organism evidence="2 3">
    <name type="scientific">Suricata suricatta</name>
    <name type="common">Meerkat</name>
    <dbReference type="NCBI Taxonomy" id="37032"/>
    <lineage>
        <taxon>Eukaryota</taxon>
        <taxon>Metazoa</taxon>
        <taxon>Chordata</taxon>
        <taxon>Craniata</taxon>
        <taxon>Vertebrata</taxon>
        <taxon>Euteleostomi</taxon>
        <taxon>Mammalia</taxon>
        <taxon>Eutheria</taxon>
        <taxon>Laurasiatheria</taxon>
        <taxon>Carnivora</taxon>
        <taxon>Feliformia</taxon>
        <taxon>Herpestidae</taxon>
        <taxon>Suricata</taxon>
    </lineage>
</organism>
<feature type="compositionally biased region" description="Basic residues" evidence="1">
    <location>
        <begin position="19"/>
        <end position="31"/>
    </location>
</feature>
<evidence type="ECO:0000313" key="3">
    <source>
        <dbReference type="Proteomes" id="UP000472268"/>
    </source>
</evidence>
<reference evidence="2" key="3">
    <citation type="submission" date="2025-09" db="UniProtKB">
        <authorList>
            <consortium name="Ensembl"/>
        </authorList>
    </citation>
    <scope>IDENTIFICATION</scope>
</reference>
<reference evidence="2" key="2">
    <citation type="submission" date="2025-08" db="UniProtKB">
        <authorList>
            <consortium name="Ensembl"/>
        </authorList>
    </citation>
    <scope>IDENTIFICATION</scope>
</reference>
<evidence type="ECO:0000256" key="1">
    <source>
        <dbReference type="SAM" id="MobiDB-lite"/>
    </source>
</evidence>
<accession>A0A673V358</accession>